<dbReference type="RefSeq" id="WP_014263516.1">
    <property type="nucleotide sequence ID" value="NC_016631.1"/>
</dbReference>
<dbReference type="EC" id="1.3.1.42" evidence="5"/>
<sequence>MPTLFDAPTLGSSLTLNNRIVMAPMTRTRTSEGDVPNALMAKYYGQRASAGLIVTEATDVSAHSKGYAWTPGIYTDAQVEGWKLVTDEVHHNGGRIFLQVWHVGRMAHTSLMPNGEAPWGVTDEKASESDVFAHDSDGKLTFMRASPPRQIQVEEIPGLVNEFALAFKNAKLAGFDGVEIHAANGYLFDQFMNSALNTRTDEYGGATPETRTRLLLEVVDAAIRELGAGKVGVRVSPFGRYNSMPADPHVEETLLYLSRELSRRKVAYLHMLYQLMPSGNMEDSEFNETHLRDSFVRKVREAFDGSLIWCGGFNRDNAQVALDTGWVDLIAFGRPFVANPDLAVRFRNDWPLAESDRSVLYTRNGEKGYTDFSNFTLLEKPGLGWAIEKS</sequence>
<dbReference type="InterPro" id="IPR001155">
    <property type="entry name" value="OxRdtase_FMN_N"/>
</dbReference>
<dbReference type="SUPFAM" id="SSF51395">
    <property type="entry name" value="FMN-linked oxidoreductases"/>
    <property type="match status" value="1"/>
</dbReference>
<dbReference type="Gene3D" id="3.20.20.70">
    <property type="entry name" value="Aldolase class I"/>
    <property type="match status" value="1"/>
</dbReference>
<keyword evidence="3 5" id="KW-0560">Oxidoreductase</keyword>
<gene>
    <name evidence="5" type="ordered locus">AciX8_0275</name>
</gene>
<evidence type="ECO:0000259" key="4">
    <source>
        <dbReference type="Pfam" id="PF00724"/>
    </source>
</evidence>
<comment type="similarity">
    <text evidence="2">Belongs to the NADH:flavin oxidoreductase/NADH oxidase family.</text>
</comment>
<dbReference type="InterPro" id="IPR045247">
    <property type="entry name" value="Oye-like"/>
</dbReference>
<organism evidence="5 6">
    <name type="scientific">Granulicella mallensis (strain ATCC BAA-1857 / DSM 23137 / MP5ACTX8)</name>
    <dbReference type="NCBI Taxonomy" id="682795"/>
    <lineage>
        <taxon>Bacteria</taxon>
        <taxon>Pseudomonadati</taxon>
        <taxon>Acidobacteriota</taxon>
        <taxon>Terriglobia</taxon>
        <taxon>Terriglobales</taxon>
        <taxon>Acidobacteriaceae</taxon>
        <taxon>Granulicella</taxon>
    </lineage>
</organism>
<evidence type="ECO:0000313" key="5">
    <source>
        <dbReference type="EMBL" id="AEU34632.1"/>
    </source>
</evidence>
<dbReference type="GO" id="GO:0005829">
    <property type="term" value="C:cytosol"/>
    <property type="evidence" value="ECO:0007669"/>
    <property type="project" value="TreeGrafter"/>
</dbReference>
<reference evidence="5 6" key="1">
    <citation type="submission" date="2011-11" db="EMBL/GenBank/DDBJ databases">
        <title>Complete sequence of Granulicella mallensis MP5ACTX8.</title>
        <authorList>
            <consortium name="US DOE Joint Genome Institute"/>
            <person name="Lucas S."/>
            <person name="Copeland A."/>
            <person name="Lapidus A."/>
            <person name="Cheng J.-F."/>
            <person name="Goodwin L."/>
            <person name="Pitluck S."/>
            <person name="Peters L."/>
            <person name="Lu M."/>
            <person name="Detter J.C."/>
            <person name="Han C."/>
            <person name="Tapia R."/>
            <person name="Land M."/>
            <person name="Hauser L."/>
            <person name="Kyrpides N."/>
            <person name="Ivanova N."/>
            <person name="Mikhailova N."/>
            <person name="Pagani I."/>
            <person name="Rawat S."/>
            <person name="Mannisto M."/>
            <person name="Haggblom M."/>
            <person name="Woyke T."/>
        </authorList>
    </citation>
    <scope>NUCLEOTIDE SEQUENCE [LARGE SCALE GENOMIC DNA]</scope>
    <source>
        <strain evidence="6">ATCC BAA-1857 / DSM 23137 / MP5ACTX8</strain>
    </source>
</reference>
<comment type="cofactor">
    <cofactor evidence="1">
        <name>FMN</name>
        <dbReference type="ChEBI" id="CHEBI:58210"/>
    </cofactor>
</comment>
<protein>
    <submittedName>
        <fullName evidence="5">12-oxophytodienoate reductase</fullName>
        <ecNumber evidence="5">1.3.1.42</ecNumber>
    </submittedName>
</protein>
<dbReference type="GO" id="GO:0016629">
    <property type="term" value="F:12-oxophytodienoate reductase activity"/>
    <property type="evidence" value="ECO:0007669"/>
    <property type="project" value="UniProtKB-EC"/>
</dbReference>
<accession>G8P0M4</accession>
<dbReference type="FunFam" id="3.20.20.70:FF:000059">
    <property type="entry name" value="N-ethylmaleimide reductase, FMN-linked"/>
    <property type="match status" value="1"/>
</dbReference>
<evidence type="ECO:0000256" key="1">
    <source>
        <dbReference type="ARBA" id="ARBA00001917"/>
    </source>
</evidence>
<name>G8P0M4_GRAMM</name>
<dbReference type="STRING" id="682795.AciX8_0275"/>
<dbReference type="PANTHER" id="PTHR22893:SF91">
    <property type="entry name" value="NADPH DEHYDROGENASE 2-RELATED"/>
    <property type="match status" value="1"/>
</dbReference>
<evidence type="ECO:0000256" key="3">
    <source>
        <dbReference type="ARBA" id="ARBA00023002"/>
    </source>
</evidence>
<feature type="domain" description="NADH:flavin oxidoreductase/NADH oxidase N-terminal" evidence="4">
    <location>
        <begin position="4"/>
        <end position="349"/>
    </location>
</feature>
<keyword evidence="6" id="KW-1185">Reference proteome</keyword>
<dbReference type="EMBL" id="CP003130">
    <property type="protein sequence ID" value="AEU34632.1"/>
    <property type="molecule type" value="Genomic_DNA"/>
</dbReference>
<dbReference type="OrthoDB" id="9772736at2"/>
<evidence type="ECO:0000256" key="2">
    <source>
        <dbReference type="ARBA" id="ARBA00005979"/>
    </source>
</evidence>
<dbReference type="Proteomes" id="UP000007113">
    <property type="component" value="Chromosome"/>
</dbReference>
<dbReference type="HOGENOM" id="CLU_012153_0_1_0"/>
<dbReference type="CDD" id="cd02933">
    <property type="entry name" value="OYE_like_FMN"/>
    <property type="match status" value="1"/>
</dbReference>
<dbReference type="AlphaFoldDB" id="G8P0M4"/>
<dbReference type="PANTHER" id="PTHR22893">
    <property type="entry name" value="NADH OXIDOREDUCTASE-RELATED"/>
    <property type="match status" value="1"/>
</dbReference>
<dbReference type="Pfam" id="PF00724">
    <property type="entry name" value="Oxidored_FMN"/>
    <property type="match status" value="1"/>
</dbReference>
<evidence type="ECO:0000313" key="6">
    <source>
        <dbReference type="Proteomes" id="UP000007113"/>
    </source>
</evidence>
<dbReference type="GO" id="GO:0010181">
    <property type="term" value="F:FMN binding"/>
    <property type="evidence" value="ECO:0007669"/>
    <property type="project" value="InterPro"/>
</dbReference>
<dbReference type="eggNOG" id="COG1902">
    <property type="taxonomic scope" value="Bacteria"/>
</dbReference>
<dbReference type="KEGG" id="gma:AciX8_0275"/>
<dbReference type="InterPro" id="IPR013785">
    <property type="entry name" value="Aldolase_TIM"/>
</dbReference>
<proteinExistence type="inferred from homology"/>